<keyword evidence="1" id="KW-0812">Transmembrane</keyword>
<name>A0A5C7C0P1_SERMA</name>
<dbReference type="AlphaFoldDB" id="A0A5C7C0P1"/>
<keyword evidence="1" id="KW-1133">Transmembrane helix</keyword>
<reference evidence="2 3" key="1">
    <citation type="submission" date="2019-07" db="EMBL/GenBank/DDBJ databases">
        <title>Serratia strains were isolated from fresh produce.</title>
        <authorList>
            <person name="Cho G.-S."/>
            <person name="Stein M."/>
            <person name="Lee W."/>
            <person name="Suh S.H."/>
            <person name="Franz C.M.A.P."/>
        </authorList>
    </citation>
    <scope>NUCLEOTIDE SEQUENCE [LARGE SCALE GENOMIC DNA]</scope>
    <source>
        <strain evidence="2 3">S16</strain>
    </source>
</reference>
<sequence length="199" mass="22521">MLSEQPNKVSIHDELTQIHEALMKDEFSQMAKLPVSLRVMQELLEESHPSGYPSPESLRTLASYLRDEKFKVQREIGKNAPQAVVLQLLITRLKNLMAQAELARPEPPPSSGWFSRDWSHLSCMLPVFPALFMLCFTIVFCSIFIVDISSTTRLLTISVFLSLSLATAVFMKDAGMLFAVVLMIYFVALMHFSLEHSLI</sequence>
<evidence type="ECO:0000256" key="1">
    <source>
        <dbReference type="SAM" id="Phobius"/>
    </source>
</evidence>
<keyword evidence="1" id="KW-0472">Membrane</keyword>
<feature type="transmembrane region" description="Helical" evidence="1">
    <location>
        <begin position="123"/>
        <end position="146"/>
    </location>
</feature>
<dbReference type="EMBL" id="VOUQ01000015">
    <property type="protein sequence ID" value="TXE28342.1"/>
    <property type="molecule type" value="Genomic_DNA"/>
</dbReference>
<feature type="transmembrane region" description="Helical" evidence="1">
    <location>
        <begin position="152"/>
        <end position="170"/>
    </location>
</feature>
<proteinExistence type="predicted"/>
<comment type="caution">
    <text evidence="2">The sequence shown here is derived from an EMBL/GenBank/DDBJ whole genome shotgun (WGS) entry which is preliminary data.</text>
</comment>
<evidence type="ECO:0000313" key="3">
    <source>
        <dbReference type="Proteomes" id="UP000321126"/>
    </source>
</evidence>
<accession>A0A5C7C0P1</accession>
<dbReference type="Proteomes" id="UP000321126">
    <property type="component" value="Unassembled WGS sequence"/>
</dbReference>
<organism evidence="2 3">
    <name type="scientific">Serratia marcescens</name>
    <dbReference type="NCBI Taxonomy" id="615"/>
    <lineage>
        <taxon>Bacteria</taxon>
        <taxon>Pseudomonadati</taxon>
        <taxon>Pseudomonadota</taxon>
        <taxon>Gammaproteobacteria</taxon>
        <taxon>Enterobacterales</taxon>
        <taxon>Yersiniaceae</taxon>
        <taxon>Serratia</taxon>
    </lineage>
</organism>
<protein>
    <submittedName>
        <fullName evidence="2">Uncharacterized protein</fullName>
    </submittedName>
</protein>
<dbReference type="RefSeq" id="WP_147882478.1">
    <property type="nucleotide sequence ID" value="NZ_VOUQ01000015.1"/>
</dbReference>
<evidence type="ECO:0000313" key="2">
    <source>
        <dbReference type="EMBL" id="TXE28342.1"/>
    </source>
</evidence>
<gene>
    <name evidence="2" type="ORF">FOT62_21495</name>
</gene>
<feature type="transmembrane region" description="Helical" evidence="1">
    <location>
        <begin position="177"/>
        <end position="194"/>
    </location>
</feature>